<evidence type="ECO:0000256" key="1">
    <source>
        <dbReference type="ARBA" id="ARBA00004651"/>
    </source>
</evidence>
<feature type="domain" description="Cardiolipin synthase N-terminal" evidence="7">
    <location>
        <begin position="24"/>
        <end position="64"/>
    </location>
</feature>
<proteinExistence type="predicted"/>
<keyword evidence="9" id="KW-1185">Reference proteome</keyword>
<dbReference type="InterPro" id="IPR027379">
    <property type="entry name" value="CLS_N"/>
</dbReference>
<dbReference type="EMBL" id="BAABJI010000001">
    <property type="protein sequence ID" value="GAA4903232.1"/>
    <property type="molecule type" value="Genomic_DNA"/>
</dbReference>
<feature type="transmembrane region" description="Helical" evidence="6">
    <location>
        <begin position="42"/>
        <end position="62"/>
    </location>
</feature>
<dbReference type="Proteomes" id="UP001501436">
    <property type="component" value="Unassembled WGS sequence"/>
</dbReference>
<evidence type="ECO:0000313" key="9">
    <source>
        <dbReference type="Proteomes" id="UP001501436"/>
    </source>
</evidence>
<accession>A0ABP9FIJ3</accession>
<sequence length="72" mass="8232">MALAFLNLGTPEIILIFFVVVIPLFTLVDIIKSDFKDNFTKLLWIVIVLLAPLLGCLLYFLIGRSQKVSRYM</sequence>
<feature type="transmembrane region" description="Helical" evidence="6">
    <location>
        <begin position="13"/>
        <end position="30"/>
    </location>
</feature>
<comment type="subcellular location">
    <subcellularLocation>
        <location evidence="1">Cell membrane</location>
        <topology evidence="1">Multi-pass membrane protein</topology>
    </subcellularLocation>
</comment>
<keyword evidence="5 6" id="KW-0472">Membrane</keyword>
<evidence type="ECO:0000256" key="2">
    <source>
        <dbReference type="ARBA" id="ARBA00022475"/>
    </source>
</evidence>
<comment type="caution">
    <text evidence="8">The sequence shown here is derived from an EMBL/GenBank/DDBJ whole genome shotgun (WGS) entry which is preliminary data.</text>
</comment>
<dbReference type="Pfam" id="PF13396">
    <property type="entry name" value="PLDc_N"/>
    <property type="match status" value="1"/>
</dbReference>
<keyword evidence="4 6" id="KW-1133">Transmembrane helix</keyword>
<evidence type="ECO:0000313" key="8">
    <source>
        <dbReference type="EMBL" id="GAA4903232.1"/>
    </source>
</evidence>
<evidence type="ECO:0000256" key="4">
    <source>
        <dbReference type="ARBA" id="ARBA00022989"/>
    </source>
</evidence>
<evidence type="ECO:0000259" key="7">
    <source>
        <dbReference type="Pfam" id="PF13396"/>
    </source>
</evidence>
<evidence type="ECO:0000256" key="3">
    <source>
        <dbReference type="ARBA" id="ARBA00022692"/>
    </source>
</evidence>
<dbReference type="RefSeq" id="WP_345328989.1">
    <property type="nucleotide sequence ID" value="NZ_BAABJI010000001.1"/>
</dbReference>
<evidence type="ECO:0000256" key="6">
    <source>
        <dbReference type="SAM" id="Phobius"/>
    </source>
</evidence>
<protein>
    <recommendedName>
        <fullName evidence="7">Cardiolipin synthase N-terminal domain-containing protein</fullName>
    </recommendedName>
</protein>
<reference evidence="9" key="1">
    <citation type="journal article" date="2019" name="Int. J. Syst. Evol. Microbiol.">
        <title>The Global Catalogue of Microorganisms (GCM) 10K type strain sequencing project: providing services to taxonomists for standard genome sequencing and annotation.</title>
        <authorList>
            <consortium name="The Broad Institute Genomics Platform"/>
            <consortium name="The Broad Institute Genome Sequencing Center for Infectious Disease"/>
            <person name="Wu L."/>
            <person name="Ma J."/>
        </authorList>
    </citation>
    <scope>NUCLEOTIDE SEQUENCE [LARGE SCALE GENOMIC DNA]</scope>
    <source>
        <strain evidence="9">JCM 18283</strain>
    </source>
</reference>
<keyword evidence="2" id="KW-1003">Cell membrane</keyword>
<gene>
    <name evidence="8" type="ORF">GCM10023313_02140</name>
</gene>
<organism evidence="8 9">
    <name type="scientific">Mucilaginibacter defluvii</name>
    <dbReference type="NCBI Taxonomy" id="1196019"/>
    <lineage>
        <taxon>Bacteria</taxon>
        <taxon>Pseudomonadati</taxon>
        <taxon>Bacteroidota</taxon>
        <taxon>Sphingobacteriia</taxon>
        <taxon>Sphingobacteriales</taxon>
        <taxon>Sphingobacteriaceae</taxon>
        <taxon>Mucilaginibacter</taxon>
    </lineage>
</organism>
<evidence type="ECO:0000256" key="5">
    <source>
        <dbReference type="ARBA" id="ARBA00023136"/>
    </source>
</evidence>
<keyword evidence="3 6" id="KW-0812">Transmembrane</keyword>
<name>A0ABP9FIJ3_9SPHI</name>